<protein>
    <submittedName>
        <fullName evidence="2">Uncharacterized protein</fullName>
    </submittedName>
</protein>
<evidence type="ECO:0000256" key="1">
    <source>
        <dbReference type="SAM" id="Phobius"/>
    </source>
</evidence>
<keyword evidence="1" id="KW-1133">Transmembrane helix</keyword>
<feature type="transmembrane region" description="Helical" evidence="1">
    <location>
        <begin position="18"/>
        <end position="39"/>
    </location>
</feature>
<sequence length="95" mass="10377">MPRTSPCCGDSFFPATPIAFSFCFLCAVTFCFLSARFCFTGDSLLIIKSALHFYWPLAVAAPPCVAPVPSACFHVGSISFRVLLRQSYLRDVSLA</sequence>
<dbReference type="AlphaFoldDB" id="A0A0E9WG84"/>
<organism evidence="2">
    <name type="scientific">Anguilla anguilla</name>
    <name type="common">European freshwater eel</name>
    <name type="synonym">Muraena anguilla</name>
    <dbReference type="NCBI Taxonomy" id="7936"/>
    <lineage>
        <taxon>Eukaryota</taxon>
        <taxon>Metazoa</taxon>
        <taxon>Chordata</taxon>
        <taxon>Craniata</taxon>
        <taxon>Vertebrata</taxon>
        <taxon>Euteleostomi</taxon>
        <taxon>Actinopterygii</taxon>
        <taxon>Neopterygii</taxon>
        <taxon>Teleostei</taxon>
        <taxon>Anguilliformes</taxon>
        <taxon>Anguillidae</taxon>
        <taxon>Anguilla</taxon>
    </lineage>
</organism>
<accession>A0A0E9WG84</accession>
<reference evidence="2" key="2">
    <citation type="journal article" date="2015" name="Fish Shellfish Immunol.">
        <title>Early steps in the European eel (Anguilla anguilla)-Vibrio vulnificus interaction in the gills: Role of the RtxA13 toxin.</title>
        <authorList>
            <person name="Callol A."/>
            <person name="Pajuelo D."/>
            <person name="Ebbesson L."/>
            <person name="Teles M."/>
            <person name="MacKenzie S."/>
            <person name="Amaro C."/>
        </authorList>
    </citation>
    <scope>NUCLEOTIDE SEQUENCE</scope>
</reference>
<name>A0A0E9WG84_ANGAN</name>
<proteinExistence type="predicted"/>
<keyword evidence="1" id="KW-0472">Membrane</keyword>
<dbReference type="EMBL" id="GBXM01019291">
    <property type="protein sequence ID" value="JAH89286.1"/>
    <property type="molecule type" value="Transcribed_RNA"/>
</dbReference>
<keyword evidence="1" id="KW-0812">Transmembrane</keyword>
<reference evidence="2" key="1">
    <citation type="submission" date="2014-11" db="EMBL/GenBank/DDBJ databases">
        <authorList>
            <person name="Amaro Gonzalez C."/>
        </authorList>
    </citation>
    <scope>NUCLEOTIDE SEQUENCE</scope>
</reference>
<evidence type="ECO:0000313" key="2">
    <source>
        <dbReference type="EMBL" id="JAH89286.1"/>
    </source>
</evidence>